<keyword evidence="1 3" id="KW-0808">Transferase</keyword>
<evidence type="ECO:0000256" key="1">
    <source>
        <dbReference type="ARBA" id="ARBA00022679"/>
    </source>
</evidence>
<gene>
    <name evidence="3" type="primary">yvbK</name>
    <name evidence="3" type="ORF">ERS852568_00932</name>
</gene>
<dbReference type="EMBL" id="CZBO01000001">
    <property type="protein sequence ID" value="CUP82321.1"/>
    <property type="molecule type" value="Genomic_DNA"/>
</dbReference>
<reference evidence="3 4" key="1">
    <citation type="submission" date="2015-09" db="EMBL/GenBank/DDBJ databases">
        <authorList>
            <consortium name="Pathogen Informatics"/>
        </authorList>
    </citation>
    <scope>NUCLEOTIDE SEQUENCE [LARGE SCALE GENOMIC DNA]</scope>
    <source>
        <strain evidence="3 4">2789STDY5834956</strain>
    </source>
</reference>
<dbReference type="EC" id="2.3.1.-" evidence="3"/>
<protein>
    <submittedName>
        <fullName evidence="3">GNAT family acetyltransferase</fullName>
        <ecNumber evidence="3">2.3.1.-</ecNumber>
    </submittedName>
</protein>
<dbReference type="CDD" id="cd04301">
    <property type="entry name" value="NAT_SF"/>
    <property type="match status" value="1"/>
</dbReference>
<accession>A0A174RDR2</accession>
<dbReference type="Proteomes" id="UP000095563">
    <property type="component" value="Unassembled WGS sequence"/>
</dbReference>
<evidence type="ECO:0000313" key="3">
    <source>
        <dbReference type="EMBL" id="CUP82321.1"/>
    </source>
</evidence>
<dbReference type="SUPFAM" id="SSF55729">
    <property type="entry name" value="Acyl-CoA N-acyltransferases (Nat)"/>
    <property type="match status" value="1"/>
</dbReference>
<name>A0A174RDR2_9CLOT</name>
<dbReference type="PANTHER" id="PTHR13947:SF37">
    <property type="entry name" value="LD18367P"/>
    <property type="match status" value="1"/>
</dbReference>
<dbReference type="Pfam" id="PF00583">
    <property type="entry name" value="Acetyltransf_1"/>
    <property type="match status" value="1"/>
</dbReference>
<dbReference type="InterPro" id="IPR016181">
    <property type="entry name" value="Acyl_CoA_acyltransferase"/>
</dbReference>
<dbReference type="InterPro" id="IPR050769">
    <property type="entry name" value="NAT_camello-type"/>
</dbReference>
<proteinExistence type="predicted"/>
<feature type="domain" description="N-acetyltransferase" evidence="2">
    <location>
        <begin position="1"/>
        <end position="139"/>
    </location>
</feature>
<dbReference type="InterPro" id="IPR000182">
    <property type="entry name" value="GNAT_dom"/>
</dbReference>
<dbReference type="PANTHER" id="PTHR13947">
    <property type="entry name" value="GNAT FAMILY N-ACETYLTRANSFERASE"/>
    <property type="match status" value="1"/>
</dbReference>
<evidence type="ECO:0000259" key="2">
    <source>
        <dbReference type="PROSITE" id="PS51186"/>
    </source>
</evidence>
<keyword evidence="3" id="KW-0012">Acyltransferase</keyword>
<organism evidence="3 4">
    <name type="scientific">Clostridium baratii</name>
    <dbReference type="NCBI Taxonomy" id="1561"/>
    <lineage>
        <taxon>Bacteria</taxon>
        <taxon>Bacillati</taxon>
        <taxon>Bacillota</taxon>
        <taxon>Clostridia</taxon>
        <taxon>Eubacteriales</taxon>
        <taxon>Clostridiaceae</taxon>
        <taxon>Clostridium</taxon>
    </lineage>
</organism>
<dbReference type="GO" id="GO:0008080">
    <property type="term" value="F:N-acetyltransferase activity"/>
    <property type="evidence" value="ECO:0007669"/>
    <property type="project" value="InterPro"/>
</dbReference>
<sequence>MQNLIIKKFDDFNNIPYDLLLLADPSKESIDDYINRGMCYACYINNKLVGMYVLIKTSPFTLEIVNISVLNEFQGKGIGKKLLMHAINIAKKKNAHILEIGTGNSSLYQLYLYQKCGFRITSIYKDFFKIHYDEPIIENGIECLDMIKLSLILC</sequence>
<dbReference type="RefSeq" id="WP_055206927.1">
    <property type="nucleotide sequence ID" value="NZ_CZBO01000001.1"/>
</dbReference>
<dbReference type="PROSITE" id="PS51186">
    <property type="entry name" value="GNAT"/>
    <property type="match status" value="1"/>
</dbReference>
<dbReference type="Gene3D" id="3.40.630.30">
    <property type="match status" value="1"/>
</dbReference>
<evidence type="ECO:0000313" key="4">
    <source>
        <dbReference type="Proteomes" id="UP000095563"/>
    </source>
</evidence>
<dbReference type="AlphaFoldDB" id="A0A174RDR2"/>